<sequence length="173" mass="19466">MRNMMVALMISQGTPMMVMGDEVAKTHNGNNNWYGHYADWTFMKWNLSDSQQALLRFCSELIKLRKQHQALARAEFVNPGDYTWHEDAWDDDNSRFLAFTIHDKAGGADLYVAFNAHTFKVDAPLPLPPSGKKWCRIVDTNLPPPKDFTVGGNNGVEAVYGVESFASIVLIAK</sequence>
<organism evidence="2 3">
    <name type="scientific">Dunaliella salina</name>
    <name type="common">Green alga</name>
    <name type="synonym">Protococcus salinus</name>
    <dbReference type="NCBI Taxonomy" id="3046"/>
    <lineage>
        <taxon>Eukaryota</taxon>
        <taxon>Viridiplantae</taxon>
        <taxon>Chlorophyta</taxon>
        <taxon>core chlorophytes</taxon>
        <taxon>Chlorophyceae</taxon>
        <taxon>CS clade</taxon>
        <taxon>Chlamydomonadales</taxon>
        <taxon>Dunaliellaceae</taxon>
        <taxon>Dunaliella</taxon>
    </lineage>
</organism>
<dbReference type="SUPFAM" id="SSF51011">
    <property type="entry name" value="Glycosyl hydrolase domain"/>
    <property type="match status" value="1"/>
</dbReference>
<name>A0ABQ7FZT6_DUNSA</name>
<comment type="caution">
    <text evidence="2">The sequence shown here is derived from an EMBL/GenBank/DDBJ whole genome shotgun (WGS) entry which is preliminary data.</text>
</comment>
<dbReference type="PANTHER" id="PTHR43002">
    <property type="entry name" value="GLYCOGEN DEBRANCHING ENZYME"/>
    <property type="match status" value="1"/>
</dbReference>
<dbReference type="Proteomes" id="UP000815325">
    <property type="component" value="Unassembled WGS sequence"/>
</dbReference>
<dbReference type="Gene3D" id="2.60.40.1180">
    <property type="entry name" value="Golgi alpha-mannosidase II"/>
    <property type="match status" value="1"/>
</dbReference>
<feature type="domain" description="Isoamylase 1-3-like C-terminal" evidence="1">
    <location>
        <begin position="87"/>
        <end position="151"/>
    </location>
</feature>
<dbReference type="InterPro" id="IPR013780">
    <property type="entry name" value="Glyco_hydro_b"/>
</dbReference>
<dbReference type="Gene3D" id="3.20.20.80">
    <property type="entry name" value="Glycosidases"/>
    <property type="match status" value="1"/>
</dbReference>
<proteinExistence type="predicted"/>
<accession>A0ABQ7FZT6</accession>
<dbReference type="SUPFAM" id="SSF51445">
    <property type="entry name" value="(Trans)glycosidases"/>
    <property type="match status" value="1"/>
</dbReference>
<dbReference type="EMBL" id="MU070410">
    <property type="protein sequence ID" value="KAF5827863.1"/>
    <property type="molecule type" value="Genomic_DNA"/>
</dbReference>
<dbReference type="InterPro" id="IPR048650">
    <property type="entry name" value="ISOA1-3-like_C"/>
</dbReference>
<evidence type="ECO:0000313" key="2">
    <source>
        <dbReference type="EMBL" id="KAF5827863.1"/>
    </source>
</evidence>
<evidence type="ECO:0000313" key="3">
    <source>
        <dbReference type="Proteomes" id="UP000815325"/>
    </source>
</evidence>
<keyword evidence="3" id="KW-1185">Reference proteome</keyword>
<evidence type="ECO:0000259" key="1">
    <source>
        <dbReference type="Pfam" id="PF21156"/>
    </source>
</evidence>
<protein>
    <submittedName>
        <fullName evidence="2">Isoamylase</fullName>
    </submittedName>
</protein>
<dbReference type="Pfam" id="PF21156">
    <property type="entry name" value="ISOA1-3_C"/>
    <property type="match status" value="1"/>
</dbReference>
<dbReference type="InterPro" id="IPR017853">
    <property type="entry name" value="GH"/>
</dbReference>
<reference evidence="2" key="1">
    <citation type="submission" date="2017-08" db="EMBL/GenBank/DDBJ databases">
        <authorList>
            <person name="Polle J.E."/>
            <person name="Barry K."/>
            <person name="Cushman J."/>
            <person name="Schmutz J."/>
            <person name="Tran D."/>
            <person name="Hathwaick L.T."/>
            <person name="Yim W.C."/>
            <person name="Jenkins J."/>
            <person name="Mckie-Krisberg Z.M."/>
            <person name="Prochnik S."/>
            <person name="Lindquist E."/>
            <person name="Dockter R.B."/>
            <person name="Adam C."/>
            <person name="Molina H."/>
            <person name="Bunkerborg J."/>
            <person name="Jin E."/>
            <person name="Buchheim M."/>
            <person name="Magnuson J."/>
        </authorList>
    </citation>
    <scope>NUCLEOTIDE SEQUENCE</scope>
    <source>
        <strain evidence="2">CCAP 19/18</strain>
    </source>
</reference>
<gene>
    <name evidence="2" type="ORF">DUNSADRAFT_18608</name>
</gene>